<feature type="non-terminal residue" evidence="2">
    <location>
        <position position="1"/>
    </location>
</feature>
<organism evidence="2 3">
    <name type="scientific">Ambispora leptoticha</name>
    <dbReference type="NCBI Taxonomy" id="144679"/>
    <lineage>
        <taxon>Eukaryota</taxon>
        <taxon>Fungi</taxon>
        <taxon>Fungi incertae sedis</taxon>
        <taxon>Mucoromycota</taxon>
        <taxon>Glomeromycotina</taxon>
        <taxon>Glomeromycetes</taxon>
        <taxon>Archaeosporales</taxon>
        <taxon>Ambisporaceae</taxon>
        <taxon>Ambispora</taxon>
    </lineage>
</organism>
<comment type="caution">
    <text evidence="2">The sequence shown here is derived from an EMBL/GenBank/DDBJ whole genome shotgun (WGS) entry which is preliminary data.</text>
</comment>
<dbReference type="Proteomes" id="UP000789508">
    <property type="component" value="Unassembled WGS sequence"/>
</dbReference>
<dbReference type="OrthoDB" id="2444986at2759"/>
<feature type="non-terminal residue" evidence="2">
    <location>
        <position position="1102"/>
    </location>
</feature>
<gene>
    <name evidence="2" type="ORF">ALEPTO_LOCUS10233</name>
</gene>
<feature type="compositionally biased region" description="Polar residues" evidence="1">
    <location>
        <begin position="86"/>
        <end position="98"/>
    </location>
</feature>
<feature type="compositionally biased region" description="Polar residues" evidence="1">
    <location>
        <begin position="753"/>
        <end position="763"/>
    </location>
</feature>
<keyword evidence="3" id="KW-1185">Reference proteome</keyword>
<name>A0A9N9H944_9GLOM</name>
<accession>A0A9N9H944</accession>
<dbReference type="EMBL" id="CAJVPS010010429">
    <property type="protein sequence ID" value="CAG8657921.1"/>
    <property type="molecule type" value="Genomic_DNA"/>
</dbReference>
<sequence length="1102" mass="124216">ALEKKIDDYPPYVGSSEPTYYGDFRQVYREKNTAELARIKGVAQAKAEEYQAVADQITPLLEKIKDIEAKYKMPAIPASGAVSPATDPTKSENGTALSSAQRKFFTENQPAIKKGLLELEKAVYLVEVGAELSKMEKDNIESAKNKYFTDATKLGELQAGFVLTDYQTSTGKKLKINCLSNQEKRLFDPTAADNETAALNTAEKVAAAAKLLFQVRSIRGVATLTAPENSEVQAAFDRIFDGLTTKIKTKYASLKANKKFDYQPDAYQGHNFALLTGLTPWKAGEEVSYSEVLKALETLGKINTETDIRKLVNDFTDENIMAAYSETEAKYYPYRDLQVAREAKRLELFKDNFEKAQEPTGLAKDGKDERTAYELGWKNPQGEPGKYSVIRGKKTNYFALDLKQDIERQTRSSDLETFWSNRTAEFNNLKNNLLPADLKKNNLITLYQTTLKNLKEDEFIADFVAQNGEAKQFAEKQNNRDKVLAFQVRPVYRFDADNAPGSLPLPTQDEIWAYSKEGKARGAYGSHSQPVETDLNMAEISRIELDKANRILERISQAQQVSDLPTEPEIEAIIENKVTAGKNHASVKTDRNAKKAQLEQRAADQQARTAAIQAEENRLKTLLQRAKAQPEITAIAEELNKKPVVDASELQNSDYQTEMSGLASDDSQRATRKDEILAEITRLRTAKLDQVRTILSTAKGILDKDGATKEELEQAVNDLKTLANAPADSAEQIVPKSPTLTRFLPEPRPSPPSKITENPNPTTKPRMAPSIIDSKKTELTAKIDTAKAQEKPTPEKKAEEVKKLKTPEQIKEFITKSIPEQEKAEFTKHLSELTEVEKPTGSGEEEQFKNFMAQQNAEVVVKAVCSYKLKKDDNLRNEIATEMENQKDSEGQALDEKVYPKKDGKYTPEAMVKYLFEKKTGQAHAFSAKKVEVKKIDDENIKIDGVQITIDEYNSNIRGYSKLDMQDAIEYKKLDDEIFGSIRDEDGEYLPDHIQIKESRKVRYTDYALWKECKRRIREDEKNLKGTMTIMKKDKYRGIKGDDEVKIQDIVRKNNAALQRNLDLYRATLPFLRDLISKKVEIGQGLGTPLVNPDADLNREEK</sequence>
<dbReference type="AlphaFoldDB" id="A0A9N9H944"/>
<proteinExistence type="predicted"/>
<feature type="region of interest" description="Disordered" evidence="1">
    <location>
        <begin position="740"/>
        <end position="768"/>
    </location>
</feature>
<reference evidence="2" key="1">
    <citation type="submission" date="2021-06" db="EMBL/GenBank/DDBJ databases">
        <authorList>
            <person name="Kallberg Y."/>
            <person name="Tangrot J."/>
            <person name="Rosling A."/>
        </authorList>
    </citation>
    <scope>NUCLEOTIDE SEQUENCE</scope>
    <source>
        <strain evidence="2">FL130A</strain>
    </source>
</reference>
<evidence type="ECO:0000313" key="2">
    <source>
        <dbReference type="EMBL" id="CAG8657921.1"/>
    </source>
</evidence>
<protein>
    <submittedName>
        <fullName evidence="2">12218_t:CDS:1</fullName>
    </submittedName>
</protein>
<evidence type="ECO:0000256" key="1">
    <source>
        <dbReference type="SAM" id="MobiDB-lite"/>
    </source>
</evidence>
<feature type="region of interest" description="Disordered" evidence="1">
    <location>
        <begin position="78"/>
        <end position="98"/>
    </location>
</feature>
<evidence type="ECO:0000313" key="3">
    <source>
        <dbReference type="Proteomes" id="UP000789508"/>
    </source>
</evidence>